<dbReference type="GeneID" id="54565991"/>
<name>A0A6A6CJB0_ZASCE</name>
<proteinExistence type="predicted"/>
<sequence length="393" mass="42702">MAIIRLPAQVPVNDPRYGGPILINPGGPGASGIDTVESGGKILQTVVDAAYFNGSADYVSQRSGAKYFDIIGFDPRGVGESEEPIQYMGFSYGTVLGTTLAAMQPHRVKRLRLDGVSSSPEYYSGELTLDSADGDVAMERFFDFCAAAGPNACALWAGNTSADTRHRLRSILLDLEQNGSIPVPVDSRTGEMKVVSLGNVRMLLNSALYKPLRDWPDAAEYLAPLTYRNGTLMPILNVGGPGHDQDLPAAFDQDDPSTASGSIFEELNLGLINGGDSSLRFKTEKGFADHTSASLRGATEWIGDSESTTWMVDTLWPINFDWRFGDKNVRLVSVLARHGGTTSKQEMPDTSKHCLPAMGPFELRRQTEVHGHLTKEDHVLFKAQKSLAGVFWE</sequence>
<evidence type="ECO:0000313" key="1">
    <source>
        <dbReference type="EMBL" id="KAF2167317.1"/>
    </source>
</evidence>
<dbReference type="OrthoDB" id="425534at2759"/>
<organism evidence="1 2">
    <name type="scientific">Zasmidium cellare ATCC 36951</name>
    <dbReference type="NCBI Taxonomy" id="1080233"/>
    <lineage>
        <taxon>Eukaryota</taxon>
        <taxon>Fungi</taxon>
        <taxon>Dikarya</taxon>
        <taxon>Ascomycota</taxon>
        <taxon>Pezizomycotina</taxon>
        <taxon>Dothideomycetes</taxon>
        <taxon>Dothideomycetidae</taxon>
        <taxon>Mycosphaerellales</taxon>
        <taxon>Mycosphaerellaceae</taxon>
        <taxon>Zasmidium</taxon>
    </lineage>
</organism>
<keyword evidence="2" id="KW-1185">Reference proteome</keyword>
<dbReference type="SUPFAM" id="SSF53474">
    <property type="entry name" value="alpha/beta-Hydrolases"/>
    <property type="match status" value="1"/>
</dbReference>
<dbReference type="RefSeq" id="XP_033668206.1">
    <property type="nucleotide sequence ID" value="XM_033812719.1"/>
</dbReference>
<dbReference type="InterPro" id="IPR029058">
    <property type="entry name" value="AB_hydrolase_fold"/>
</dbReference>
<dbReference type="EMBL" id="ML993594">
    <property type="protein sequence ID" value="KAF2167317.1"/>
    <property type="molecule type" value="Genomic_DNA"/>
</dbReference>
<dbReference type="Proteomes" id="UP000799537">
    <property type="component" value="Unassembled WGS sequence"/>
</dbReference>
<accession>A0A6A6CJB0</accession>
<reference evidence="1" key="1">
    <citation type="journal article" date="2020" name="Stud. Mycol.">
        <title>101 Dothideomycetes genomes: a test case for predicting lifestyles and emergence of pathogens.</title>
        <authorList>
            <person name="Haridas S."/>
            <person name="Albert R."/>
            <person name="Binder M."/>
            <person name="Bloem J."/>
            <person name="Labutti K."/>
            <person name="Salamov A."/>
            <person name="Andreopoulos B."/>
            <person name="Baker S."/>
            <person name="Barry K."/>
            <person name="Bills G."/>
            <person name="Bluhm B."/>
            <person name="Cannon C."/>
            <person name="Castanera R."/>
            <person name="Culley D."/>
            <person name="Daum C."/>
            <person name="Ezra D."/>
            <person name="Gonzalez J."/>
            <person name="Henrissat B."/>
            <person name="Kuo A."/>
            <person name="Liang C."/>
            <person name="Lipzen A."/>
            <person name="Lutzoni F."/>
            <person name="Magnuson J."/>
            <person name="Mondo S."/>
            <person name="Nolan M."/>
            <person name="Ohm R."/>
            <person name="Pangilinan J."/>
            <person name="Park H.-J."/>
            <person name="Ramirez L."/>
            <person name="Alfaro M."/>
            <person name="Sun H."/>
            <person name="Tritt A."/>
            <person name="Yoshinaga Y."/>
            <person name="Zwiers L.-H."/>
            <person name="Turgeon B."/>
            <person name="Goodwin S."/>
            <person name="Spatafora J."/>
            <person name="Crous P."/>
            <person name="Grigoriev I."/>
        </authorList>
    </citation>
    <scope>NUCLEOTIDE SEQUENCE</scope>
    <source>
        <strain evidence="1">ATCC 36951</strain>
    </source>
</reference>
<protein>
    <submittedName>
        <fullName evidence="1">Uncharacterized protein</fullName>
    </submittedName>
</protein>
<dbReference type="AlphaFoldDB" id="A0A6A6CJB0"/>
<gene>
    <name evidence="1" type="ORF">M409DRAFT_54483</name>
</gene>
<dbReference type="Gene3D" id="3.40.50.1820">
    <property type="entry name" value="alpha/beta hydrolase"/>
    <property type="match status" value="1"/>
</dbReference>
<evidence type="ECO:0000313" key="2">
    <source>
        <dbReference type="Proteomes" id="UP000799537"/>
    </source>
</evidence>